<dbReference type="RefSeq" id="WP_075445813.1">
    <property type="nucleotide sequence ID" value="NZ_FOQK01000040.1"/>
</dbReference>
<gene>
    <name evidence="3" type="ORF">SAMN04487861_1402</name>
</gene>
<dbReference type="Gene3D" id="1.10.1220.10">
    <property type="entry name" value="Met repressor-like"/>
    <property type="match status" value="1"/>
</dbReference>
<dbReference type="GO" id="GO:0006355">
    <property type="term" value="P:regulation of DNA-templated transcription"/>
    <property type="evidence" value="ECO:0007669"/>
    <property type="project" value="InterPro"/>
</dbReference>
<reference evidence="3 4" key="1">
    <citation type="submission" date="2016-10" db="EMBL/GenBank/DDBJ databases">
        <authorList>
            <person name="de Groot N.N."/>
        </authorList>
    </citation>
    <scope>NUCLEOTIDE SEQUENCE [LARGE SCALE GENOMIC DNA]</scope>
    <source>
        <strain evidence="3 4">Z108</strain>
    </source>
</reference>
<dbReference type="NCBIfam" id="TIGR02384">
    <property type="entry name" value="RelB_DinJ"/>
    <property type="match status" value="1"/>
</dbReference>
<evidence type="ECO:0000313" key="4">
    <source>
        <dbReference type="Proteomes" id="UP000183639"/>
    </source>
</evidence>
<dbReference type="OrthoDB" id="9804867at2"/>
<dbReference type="EMBL" id="FOQK01000040">
    <property type="protein sequence ID" value="SFI43977.1"/>
    <property type="molecule type" value="Genomic_DNA"/>
</dbReference>
<dbReference type="InterPro" id="IPR013321">
    <property type="entry name" value="Arc_rbn_hlx_hlx"/>
</dbReference>
<dbReference type="PANTHER" id="PTHR38781">
    <property type="entry name" value="ANTITOXIN DINJ-RELATED"/>
    <property type="match status" value="1"/>
</dbReference>
<evidence type="ECO:0000256" key="1">
    <source>
        <dbReference type="ARBA" id="ARBA00010562"/>
    </source>
</evidence>
<dbReference type="AlphaFoldDB" id="A0A1I3I7Z2"/>
<dbReference type="PANTHER" id="PTHR38781:SF1">
    <property type="entry name" value="ANTITOXIN DINJ-RELATED"/>
    <property type="match status" value="1"/>
</dbReference>
<dbReference type="GO" id="GO:0006351">
    <property type="term" value="P:DNA-templated transcription"/>
    <property type="evidence" value="ECO:0007669"/>
    <property type="project" value="TreeGrafter"/>
</dbReference>
<name>A0A1I3I7Z2_SELRU</name>
<evidence type="ECO:0000313" key="3">
    <source>
        <dbReference type="EMBL" id="SFI43977.1"/>
    </source>
</evidence>
<dbReference type="Pfam" id="PF04221">
    <property type="entry name" value="RelB"/>
    <property type="match status" value="1"/>
</dbReference>
<protein>
    <submittedName>
        <fullName evidence="3">DNA-damage-inducible protein J</fullName>
    </submittedName>
</protein>
<organism evidence="3 4">
    <name type="scientific">Selenomonas ruminantium</name>
    <dbReference type="NCBI Taxonomy" id="971"/>
    <lineage>
        <taxon>Bacteria</taxon>
        <taxon>Bacillati</taxon>
        <taxon>Bacillota</taxon>
        <taxon>Negativicutes</taxon>
        <taxon>Selenomonadales</taxon>
        <taxon>Selenomonadaceae</taxon>
        <taxon>Selenomonas</taxon>
    </lineage>
</organism>
<proteinExistence type="inferred from homology"/>
<dbReference type="InterPro" id="IPR007337">
    <property type="entry name" value="RelB/DinJ"/>
</dbReference>
<accession>A0A1I3I7Z2</accession>
<dbReference type="Proteomes" id="UP000183639">
    <property type="component" value="Unassembled WGS sequence"/>
</dbReference>
<sequence length="84" mass="9328">MKATTLTMRVDPLLKEQAEALCAEMGLTLSTAYTMFLKAMVRTRSIPFPITADPFYSKKNQAYLAESIAELEAGEGEEHDLIDV</sequence>
<comment type="similarity">
    <text evidence="1">Belongs to the RelB/DinJ antitoxin family.</text>
</comment>
<evidence type="ECO:0000256" key="2">
    <source>
        <dbReference type="ARBA" id="ARBA00022649"/>
    </source>
</evidence>
<keyword evidence="2" id="KW-1277">Toxin-antitoxin system</keyword>